<dbReference type="GO" id="GO:0004165">
    <property type="term" value="F:delta(3)-delta(2)-enoyl-CoA isomerase activity"/>
    <property type="evidence" value="ECO:0007669"/>
    <property type="project" value="UniProtKB-ARBA"/>
</dbReference>
<keyword evidence="2" id="KW-0576">Peroxisome</keyword>
<dbReference type="CDD" id="cd06558">
    <property type="entry name" value="crotonase-like"/>
    <property type="match status" value="1"/>
</dbReference>
<sequence>MTDTLSPAEVGVEVTDGVCVVTLDRPARLNAFTSTGYLQLSQALAKADLDDAVRVVLIRGAGKAFSSGVDLDSLATADPEELRTRFAALVGTLAGMTKPVVAAPHGVAVGFGMTLLLLCDVVLVAEGCRLRAPFTALGTVPEAGSSYLLPALIGRQAAMDIVLSSRWITSTEAVRLGLAAVEIPPDDFDDVVRGYVRTIAGYAPASVIASKRLLSSKRKQRALDALAAEYNAAHALPRLTRPIG</sequence>
<proteinExistence type="predicted"/>
<dbReference type="Proteomes" id="UP000317573">
    <property type="component" value="Unassembled WGS sequence"/>
</dbReference>
<comment type="subcellular location">
    <subcellularLocation>
        <location evidence="1">Peroxisome</location>
    </subcellularLocation>
</comment>
<dbReference type="PANTHER" id="PTHR43684:SF1">
    <property type="entry name" value="ENOYL-COA DELTA ISOMERASE 2"/>
    <property type="match status" value="1"/>
</dbReference>
<evidence type="ECO:0000256" key="3">
    <source>
        <dbReference type="ARBA" id="ARBA00023235"/>
    </source>
</evidence>
<gene>
    <name evidence="4" type="ORF">L618_001600000400</name>
</gene>
<evidence type="ECO:0000256" key="2">
    <source>
        <dbReference type="ARBA" id="ARBA00023140"/>
    </source>
</evidence>
<dbReference type="RefSeq" id="WP_179161851.1">
    <property type="nucleotide sequence ID" value="NZ_VLJT01000013.1"/>
</dbReference>
<accession>A0A562E799</accession>
<dbReference type="Pfam" id="PF00378">
    <property type="entry name" value="ECH_1"/>
    <property type="match status" value="1"/>
</dbReference>
<keyword evidence="3" id="KW-0413">Isomerase</keyword>
<name>A0A562E799_RHORH</name>
<dbReference type="SUPFAM" id="SSF52096">
    <property type="entry name" value="ClpP/crotonase"/>
    <property type="match status" value="1"/>
</dbReference>
<dbReference type="PANTHER" id="PTHR43684">
    <property type="match status" value="1"/>
</dbReference>
<dbReference type="InterPro" id="IPR029045">
    <property type="entry name" value="ClpP/crotonase-like_dom_sf"/>
</dbReference>
<evidence type="ECO:0000256" key="1">
    <source>
        <dbReference type="ARBA" id="ARBA00004275"/>
    </source>
</evidence>
<comment type="caution">
    <text evidence="4">The sequence shown here is derived from an EMBL/GenBank/DDBJ whole genome shotgun (WGS) entry which is preliminary data.</text>
</comment>
<dbReference type="InterPro" id="IPR001753">
    <property type="entry name" value="Enoyl-CoA_hydra/iso"/>
</dbReference>
<reference evidence="4 5" key="1">
    <citation type="submission" date="2019-07" db="EMBL/GenBank/DDBJ databases">
        <title>Genome sequencing of lignin-degrading bacterial isolates.</title>
        <authorList>
            <person name="Gladden J."/>
        </authorList>
    </citation>
    <scope>NUCLEOTIDE SEQUENCE [LARGE SCALE GENOMIC DNA]</scope>
    <source>
        <strain evidence="4 5">J45</strain>
    </source>
</reference>
<protein>
    <submittedName>
        <fullName evidence="4">Enoyl-CoA hydratase/carnithine racemase</fullName>
    </submittedName>
</protein>
<evidence type="ECO:0000313" key="5">
    <source>
        <dbReference type="Proteomes" id="UP000317573"/>
    </source>
</evidence>
<dbReference type="EMBL" id="VLJT01000013">
    <property type="protein sequence ID" value="TWH17996.1"/>
    <property type="molecule type" value="Genomic_DNA"/>
</dbReference>
<dbReference type="AlphaFoldDB" id="A0A562E799"/>
<dbReference type="Gene3D" id="3.90.226.10">
    <property type="entry name" value="2-enoyl-CoA Hydratase, Chain A, domain 1"/>
    <property type="match status" value="1"/>
</dbReference>
<organism evidence="4 5">
    <name type="scientific">Rhodococcus rhodochrous J45</name>
    <dbReference type="NCBI Taxonomy" id="935266"/>
    <lineage>
        <taxon>Bacteria</taxon>
        <taxon>Bacillati</taxon>
        <taxon>Actinomycetota</taxon>
        <taxon>Actinomycetes</taxon>
        <taxon>Mycobacteriales</taxon>
        <taxon>Nocardiaceae</taxon>
        <taxon>Rhodococcus</taxon>
    </lineage>
</organism>
<evidence type="ECO:0000313" key="4">
    <source>
        <dbReference type="EMBL" id="TWH17996.1"/>
    </source>
</evidence>
<dbReference type="InterPro" id="IPR051053">
    <property type="entry name" value="ECH/Chromodomain_protein"/>
</dbReference>